<comment type="caution">
    <text evidence="6">The sequence shown here is derived from an EMBL/GenBank/DDBJ whole genome shotgun (WGS) entry which is preliminary data.</text>
</comment>
<dbReference type="GO" id="GO:0016788">
    <property type="term" value="F:hydrolase activity, acting on ester bonds"/>
    <property type="evidence" value="ECO:0007669"/>
    <property type="project" value="InterPro"/>
</dbReference>
<keyword evidence="7" id="KW-1185">Reference proteome</keyword>
<protein>
    <submittedName>
        <fullName evidence="6">Succinylglutamate desuccinylase/aspartoacylase family protein</fullName>
    </submittedName>
</protein>
<evidence type="ECO:0000259" key="5">
    <source>
        <dbReference type="Pfam" id="PF24827"/>
    </source>
</evidence>
<evidence type="ECO:0000256" key="1">
    <source>
        <dbReference type="ARBA" id="ARBA00001947"/>
    </source>
</evidence>
<dbReference type="PANTHER" id="PTHR37326:SF2">
    <property type="entry name" value="SUCCINYLGLUTAMATE DESUCCINYLASE_ASPARTOACYLASE FAMILY PROTEIN"/>
    <property type="match status" value="1"/>
</dbReference>
<dbReference type="PIRSF" id="PIRSF039012">
    <property type="entry name" value="ASP"/>
    <property type="match status" value="1"/>
</dbReference>
<accession>A0AAW8B4E3</accession>
<dbReference type="AlphaFoldDB" id="A0AAW8B4E3"/>
<dbReference type="EMBL" id="JAUUUU010000003">
    <property type="protein sequence ID" value="MDP1520778.1"/>
    <property type="molecule type" value="Genomic_DNA"/>
</dbReference>
<organism evidence="6 7">
    <name type="scientific">Porticoccus litoralis</name>
    <dbReference type="NCBI Taxonomy" id="434086"/>
    <lineage>
        <taxon>Bacteria</taxon>
        <taxon>Pseudomonadati</taxon>
        <taxon>Pseudomonadota</taxon>
        <taxon>Gammaproteobacteria</taxon>
        <taxon>Cellvibrionales</taxon>
        <taxon>Porticoccaceae</taxon>
        <taxon>Porticoccus</taxon>
    </lineage>
</organism>
<evidence type="ECO:0000313" key="6">
    <source>
        <dbReference type="EMBL" id="MDP1520778.1"/>
    </source>
</evidence>
<reference evidence="6" key="1">
    <citation type="journal article" date="2010" name="Int. J. Syst. Evol. Microbiol.">
        <title>Porticoccus litoralis gen. nov., sp. nov., a gammaproteobacterium isolated from the Yellow Sea.</title>
        <authorList>
            <person name="Oh H.M."/>
            <person name="Kim H."/>
            <person name="Kim K.M."/>
            <person name="Min G.S."/>
            <person name="Cho J.C."/>
        </authorList>
    </citation>
    <scope>NUCLEOTIDE SEQUENCE</scope>
    <source>
        <strain evidence="6">DSM 25064</strain>
    </source>
</reference>
<evidence type="ECO:0000256" key="3">
    <source>
        <dbReference type="ARBA" id="ARBA00022801"/>
    </source>
</evidence>
<feature type="domain" description="Succinylglutamate desuccinylase/Aspartoacylase catalytic" evidence="5">
    <location>
        <begin position="46"/>
        <end position="226"/>
    </location>
</feature>
<evidence type="ECO:0000313" key="7">
    <source>
        <dbReference type="Proteomes" id="UP001178354"/>
    </source>
</evidence>
<dbReference type="GO" id="GO:0046872">
    <property type="term" value="F:metal ion binding"/>
    <property type="evidence" value="ECO:0007669"/>
    <property type="project" value="UniProtKB-KW"/>
</dbReference>
<evidence type="ECO:0000256" key="4">
    <source>
        <dbReference type="ARBA" id="ARBA00022833"/>
    </source>
</evidence>
<comment type="cofactor">
    <cofactor evidence="1">
        <name>Zn(2+)</name>
        <dbReference type="ChEBI" id="CHEBI:29105"/>
    </cofactor>
</comment>
<proteinExistence type="predicted"/>
<dbReference type="RefSeq" id="WP_305170355.1">
    <property type="nucleotide sequence ID" value="NZ_JAUUUU010000003.1"/>
</dbReference>
<reference evidence="6" key="2">
    <citation type="submission" date="2023-08" db="EMBL/GenBank/DDBJ databases">
        <authorList>
            <person name="Luo J."/>
        </authorList>
    </citation>
    <scope>NUCLEOTIDE SEQUENCE</scope>
    <source>
        <strain evidence="6">DSM 25064</strain>
    </source>
</reference>
<dbReference type="InterPro" id="IPR053138">
    <property type="entry name" value="N-alpha-Ac-DABA_deacetylase"/>
</dbReference>
<dbReference type="SUPFAM" id="SSF53187">
    <property type="entry name" value="Zn-dependent exopeptidases"/>
    <property type="match status" value="1"/>
</dbReference>
<dbReference type="InterPro" id="IPR043795">
    <property type="entry name" value="N-alpha-Ac-DABA-like"/>
</dbReference>
<dbReference type="CDD" id="cd06251">
    <property type="entry name" value="M14_ASTE_ASPA-like"/>
    <property type="match status" value="1"/>
</dbReference>
<keyword evidence="3" id="KW-0378">Hydrolase</keyword>
<dbReference type="Gene3D" id="3.40.630.10">
    <property type="entry name" value="Zn peptidases"/>
    <property type="match status" value="1"/>
</dbReference>
<dbReference type="PANTHER" id="PTHR37326">
    <property type="entry name" value="BLL3975 PROTEIN"/>
    <property type="match status" value="1"/>
</dbReference>
<dbReference type="Pfam" id="PF24827">
    <property type="entry name" value="AstE_AspA_cat"/>
    <property type="match status" value="1"/>
</dbReference>
<evidence type="ECO:0000256" key="2">
    <source>
        <dbReference type="ARBA" id="ARBA00022723"/>
    </source>
</evidence>
<keyword evidence="2" id="KW-0479">Metal-binding</keyword>
<dbReference type="InterPro" id="IPR055438">
    <property type="entry name" value="AstE_AspA_cat"/>
</dbReference>
<sequence>MTVDAFTLAGTTVKPGETRLISIPAARLYTDTPVDLQVEVIHSRRPGPVLLVCAAIHGDEINGIEICRRIVGKRLLKRLKGTLLIVPIVNMFGFLQQSRYLPDRRDLNRCFPGSPRGTLGSRLAYLIHHELLSHCTHVIDLHTGAIHRKNLSQVRGNLDDPATLGMAEAFGSPVIMDAKIRDGSLRAAASELGIPAIIYEAGEALRFDERSIRAGVRGIIAVMRHLAMLPETKKVTTPRKLVPVKAKRSYWLRAERDGIVSTKIKLGQQVKEGQLLANLASPFGGSEKALKSRGDGIVIAVSQIPLVNEGEALFHIAEFSTLRKASDSVEAFREHFDNEPEPENFKEPL</sequence>
<dbReference type="Proteomes" id="UP001178354">
    <property type="component" value="Unassembled WGS sequence"/>
</dbReference>
<dbReference type="GO" id="GO:0016811">
    <property type="term" value="F:hydrolase activity, acting on carbon-nitrogen (but not peptide) bonds, in linear amides"/>
    <property type="evidence" value="ECO:0007669"/>
    <property type="project" value="InterPro"/>
</dbReference>
<keyword evidence="4" id="KW-0862">Zinc</keyword>
<name>A0AAW8B4E3_9GAMM</name>
<gene>
    <name evidence="6" type="ORF">Q8A57_07355</name>
</gene>